<dbReference type="GO" id="GO:0009279">
    <property type="term" value="C:cell outer membrane"/>
    <property type="evidence" value="ECO:0007669"/>
    <property type="project" value="UniProtKB-SubCell"/>
</dbReference>
<evidence type="ECO:0000259" key="13">
    <source>
        <dbReference type="Pfam" id="PF00593"/>
    </source>
</evidence>
<dbReference type="PROSITE" id="PS52016">
    <property type="entry name" value="TONB_DEPENDENT_REC_3"/>
    <property type="match status" value="1"/>
</dbReference>
<feature type="domain" description="TonB-dependent receptor plug" evidence="14">
    <location>
        <begin position="58"/>
        <end position="176"/>
    </location>
</feature>
<dbReference type="AlphaFoldDB" id="A0A318IPF7"/>
<name>A0A318IPF7_9BURK</name>
<dbReference type="PANTHER" id="PTHR47234:SF2">
    <property type="entry name" value="TONB-DEPENDENT RECEPTOR"/>
    <property type="match status" value="1"/>
</dbReference>
<dbReference type="OrthoDB" id="183532at2"/>
<gene>
    <name evidence="15" type="ORF">DFR42_11654</name>
</gene>
<keyword evidence="9 10" id="KW-0998">Cell outer membrane</keyword>
<evidence type="ECO:0000313" key="16">
    <source>
        <dbReference type="Proteomes" id="UP000247792"/>
    </source>
</evidence>
<comment type="subcellular location">
    <subcellularLocation>
        <location evidence="1 10">Cell outer membrane</location>
        <topology evidence="1 10">Multi-pass membrane protein</topology>
    </subcellularLocation>
</comment>
<evidence type="ECO:0000256" key="8">
    <source>
        <dbReference type="ARBA" id="ARBA00023170"/>
    </source>
</evidence>
<keyword evidence="4 10" id="KW-1134">Transmembrane beta strand</keyword>
<dbReference type="InterPro" id="IPR036942">
    <property type="entry name" value="Beta-barrel_TonB_sf"/>
</dbReference>
<dbReference type="Proteomes" id="UP000247792">
    <property type="component" value="Unassembled WGS sequence"/>
</dbReference>
<dbReference type="Pfam" id="PF00593">
    <property type="entry name" value="TonB_dep_Rec_b-barrel"/>
    <property type="match status" value="1"/>
</dbReference>
<reference evidence="15 16" key="1">
    <citation type="submission" date="2018-05" db="EMBL/GenBank/DDBJ databases">
        <title>Genomic Encyclopedia of Type Strains, Phase IV (KMG-IV): sequencing the most valuable type-strain genomes for metagenomic binning, comparative biology and taxonomic classification.</title>
        <authorList>
            <person name="Goeker M."/>
        </authorList>
    </citation>
    <scope>NUCLEOTIDE SEQUENCE [LARGE SCALE GENOMIC DNA]</scope>
    <source>
        <strain evidence="15 16">DSM 19792</strain>
    </source>
</reference>
<evidence type="ECO:0000256" key="9">
    <source>
        <dbReference type="ARBA" id="ARBA00023237"/>
    </source>
</evidence>
<evidence type="ECO:0000256" key="10">
    <source>
        <dbReference type="PROSITE-ProRule" id="PRU01360"/>
    </source>
</evidence>
<sequence>MMQEKIIACSVRLMFISGVAMGTGLFAHSALAQEVKTEAEKIQKVTVTGSAIKRVDTETAAPIEIYNKKDIERTGATTIPELIKNLASLDVNDTGEQTSNSPSGSGVTNIKMRGLSERNVLILLNGRRLPANALADGSGAGAAVDVSSIPLSALERVEILKDGGSAIYGADAVAGVMNFITKKNYQGAEGKAGYGKSSRSDAQEKTASLVFGVGDYEKSGYNVLASFDMIKRDPIMRNAREISRSSDFRRFFGGTDGRSGYSPYGNIAGGGQLKPCPPEDLSGTTCRFDTNKTLLTAVNGADRFSGMLVGSFKVNNDIRAFADFTYSENKDHFEAQPAPGVYKDDQGRNVNGRFMQIGPRTTDRTGSLTQLAVGLEGNTRGIDWEISAGKGVSKITNQDSNYAQVDLFNDAIANHRIDPTSTTNSEAEINKFRLTPLRTGKSELSFVNAKASGAILDLAGGPLSYAVGVSYLKDTLADNPDQNQIDNLVFGSIQQAKVNASRNSKAVFGELSIPFIKNVEAQVAVRYDQIDGVGNKASPKLAIRYQPVESLMVRASYAGSFLAPTLKQMYGGMDAGAESTDDPTICKAFPSIAGKCQNFSYLRVGGSNPDLKPETGKTYNLGFVFAPSNIVSIGVDYFKISKKNEIGTLELEKAIELGRYEIKNGEARILLNNQNLASTDISGVDLDFRLNLAKTAYGKFSLRNSTTLYTQIDSVPSAGEPTKNSLGIFLNPRYRNTFTLSAEYTDFNLALVARTTGETLDSDLGKDKIPAGTPTIPSFTEVDFGGQYMGLKSLTLNAGIKNLFDRMPPYSKMGSTNQYGSLGYSTTHNLRGRFFYMSANYKFY</sequence>
<proteinExistence type="inferred from homology"/>
<dbReference type="SUPFAM" id="SSF56935">
    <property type="entry name" value="Porins"/>
    <property type="match status" value="1"/>
</dbReference>
<feature type="chain" id="PRO_5016311221" evidence="12">
    <location>
        <begin position="33"/>
        <end position="844"/>
    </location>
</feature>
<organism evidence="15 16">
    <name type="scientific">Undibacterium pigrum</name>
    <dbReference type="NCBI Taxonomy" id="401470"/>
    <lineage>
        <taxon>Bacteria</taxon>
        <taxon>Pseudomonadati</taxon>
        <taxon>Pseudomonadota</taxon>
        <taxon>Betaproteobacteria</taxon>
        <taxon>Burkholderiales</taxon>
        <taxon>Oxalobacteraceae</taxon>
        <taxon>Undibacterium</taxon>
    </lineage>
</organism>
<evidence type="ECO:0000256" key="12">
    <source>
        <dbReference type="SAM" id="SignalP"/>
    </source>
</evidence>
<dbReference type="InterPro" id="IPR012910">
    <property type="entry name" value="Plug_dom"/>
</dbReference>
<keyword evidence="7 10" id="KW-0472">Membrane</keyword>
<dbReference type="EMBL" id="QJKB01000016">
    <property type="protein sequence ID" value="PXX37359.1"/>
    <property type="molecule type" value="Genomic_DNA"/>
</dbReference>
<keyword evidence="8 15" id="KW-0675">Receptor</keyword>
<dbReference type="CDD" id="cd01347">
    <property type="entry name" value="ligand_gated_channel"/>
    <property type="match status" value="1"/>
</dbReference>
<dbReference type="Gene3D" id="2.170.130.10">
    <property type="entry name" value="TonB-dependent receptor, plug domain"/>
    <property type="match status" value="1"/>
</dbReference>
<evidence type="ECO:0000256" key="2">
    <source>
        <dbReference type="ARBA" id="ARBA00009810"/>
    </source>
</evidence>
<accession>A0A318IPF7</accession>
<keyword evidence="3 10" id="KW-0813">Transport</keyword>
<evidence type="ECO:0000259" key="14">
    <source>
        <dbReference type="Pfam" id="PF07715"/>
    </source>
</evidence>
<dbReference type="Gene3D" id="2.40.170.20">
    <property type="entry name" value="TonB-dependent receptor, beta-barrel domain"/>
    <property type="match status" value="1"/>
</dbReference>
<dbReference type="Pfam" id="PF07715">
    <property type="entry name" value="Plug"/>
    <property type="match status" value="1"/>
</dbReference>
<evidence type="ECO:0000313" key="15">
    <source>
        <dbReference type="EMBL" id="PXX37359.1"/>
    </source>
</evidence>
<keyword evidence="5 10" id="KW-0812">Transmembrane</keyword>
<evidence type="ECO:0000256" key="5">
    <source>
        <dbReference type="ARBA" id="ARBA00022692"/>
    </source>
</evidence>
<evidence type="ECO:0000256" key="3">
    <source>
        <dbReference type="ARBA" id="ARBA00022448"/>
    </source>
</evidence>
<dbReference type="PANTHER" id="PTHR47234">
    <property type="match status" value="1"/>
</dbReference>
<dbReference type="InterPro" id="IPR039426">
    <property type="entry name" value="TonB-dep_rcpt-like"/>
</dbReference>
<evidence type="ECO:0000256" key="1">
    <source>
        <dbReference type="ARBA" id="ARBA00004571"/>
    </source>
</evidence>
<keyword evidence="6 11" id="KW-0798">TonB box</keyword>
<feature type="domain" description="TonB-dependent receptor-like beta-barrel" evidence="13">
    <location>
        <begin position="318"/>
        <end position="803"/>
    </location>
</feature>
<dbReference type="InterPro" id="IPR000531">
    <property type="entry name" value="Beta-barrel_TonB"/>
</dbReference>
<comment type="caution">
    <text evidence="15">The sequence shown here is derived from an EMBL/GenBank/DDBJ whole genome shotgun (WGS) entry which is preliminary data.</text>
</comment>
<feature type="signal peptide" evidence="12">
    <location>
        <begin position="1"/>
        <end position="32"/>
    </location>
</feature>
<evidence type="ECO:0000256" key="4">
    <source>
        <dbReference type="ARBA" id="ARBA00022452"/>
    </source>
</evidence>
<dbReference type="InterPro" id="IPR037066">
    <property type="entry name" value="Plug_dom_sf"/>
</dbReference>
<evidence type="ECO:0000256" key="6">
    <source>
        <dbReference type="ARBA" id="ARBA00023077"/>
    </source>
</evidence>
<comment type="similarity">
    <text evidence="2 10 11">Belongs to the TonB-dependent receptor family.</text>
</comment>
<protein>
    <submittedName>
        <fullName evidence="15">Iron complex outermembrane receptor protein</fullName>
    </submittedName>
</protein>
<evidence type="ECO:0000256" key="11">
    <source>
        <dbReference type="RuleBase" id="RU003357"/>
    </source>
</evidence>
<keyword evidence="12" id="KW-0732">Signal</keyword>
<keyword evidence="16" id="KW-1185">Reference proteome</keyword>
<evidence type="ECO:0000256" key="7">
    <source>
        <dbReference type="ARBA" id="ARBA00023136"/>
    </source>
</evidence>